<reference evidence="1 2" key="1">
    <citation type="submission" date="2017-06" db="EMBL/GenBank/DDBJ databases">
        <authorList>
            <person name="Kim H.J."/>
            <person name="Triplett B.A."/>
        </authorList>
    </citation>
    <scope>NUCLEOTIDE SEQUENCE [LARGE SCALE GENOMIC DNA]</scope>
    <source>
        <strain evidence="1 2">CGMCC 4.5593</strain>
    </source>
</reference>
<name>A0A239PFD8_9ACTN</name>
<dbReference type="Proteomes" id="UP000198362">
    <property type="component" value="Unassembled WGS sequence"/>
</dbReference>
<dbReference type="InterPro" id="IPR010035">
    <property type="entry name" value="Thi_S"/>
</dbReference>
<dbReference type="InterPro" id="IPR016155">
    <property type="entry name" value="Mopterin_synth/thiamin_S_b"/>
</dbReference>
<protein>
    <submittedName>
        <fullName evidence="1">Sulfur carrier protein</fullName>
    </submittedName>
</protein>
<dbReference type="Gene3D" id="3.10.20.30">
    <property type="match status" value="1"/>
</dbReference>
<dbReference type="InterPro" id="IPR012675">
    <property type="entry name" value="Beta-grasp_dom_sf"/>
</dbReference>
<evidence type="ECO:0000313" key="1">
    <source>
        <dbReference type="EMBL" id="SNT65826.1"/>
    </source>
</evidence>
<dbReference type="EMBL" id="FZPH01000027">
    <property type="protein sequence ID" value="SNT65826.1"/>
    <property type="molecule type" value="Genomic_DNA"/>
</dbReference>
<gene>
    <name evidence="1" type="ORF">SAMN05421812_12735</name>
</gene>
<dbReference type="OrthoDB" id="163636at2"/>
<dbReference type="InterPro" id="IPR003749">
    <property type="entry name" value="ThiS/MoaD-like"/>
</dbReference>
<dbReference type="SUPFAM" id="SSF54285">
    <property type="entry name" value="MoaD/ThiS"/>
    <property type="match status" value="1"/>
</dbReference>
<dbReference type="RefSeq" id="WP_089255494.1">
    <property type="nucleotide sequence ID" value="NZ_FZPH01000027.1"/>
</dbReference>
<dbReference type="NCBIfam" id="TIGR01683">
    <property type="entry name" value="thiS"/>
    <property type="match status" value="1"/>
</dbReference>
<proteinExistence type="predicted"/>
<sequence>MTLTVNGEAVEVASPVTVADLVAARTDQRRIAVARNGEVVPRSAWAATALTEGDEVEILAAVAGG</sequence>
<dbReference type="PANTHER" id="PTHR34472:SF1">
    <property type="entry name" value="SULFUR CARRIER PROTEIN THIS"/>
    <property type="match status" value="1"/>
</dbReference>
<accession>A0A239PFD8</accession>
<dbReference type="AlphaFoldDB" id="A0A239PFD8"/>
<dbReference type="Pfam" id="PF02597">
    <property type="entry name" value="ThiS"/>
    <property type="match status" value="1"/>
</dbReference>
<evidence type="ECO:0000313" key="2">
    <source>
        <dbReference type="Proteomes" id="UP000198362"/>
    </source>
</evidence>
<dbReference type="PANTHER" id="PTHR34472">
    <property type="entry name" value="SULFUR CARRIER PROTEIN THIS"/>
    <property type="match status" value="1"/>
</dbReference>
<dbReference type="CDD" id="cd00565">
    <property type="entry name" value="Ubl_ThiS"/>
    <property type="match status" value="1"/>
</dbReference>
<organism evidence="1 2">
    <name type="scientific">Asanoa hainanensis</name>
    <dbReference type="NCBI Taxonomy" id="560556"/>
    <lineage>
        <taxon>Bacteria</taxon>
        <taxon>Bacillati</taxon>
        <taxon>Actinomycetota</taxon>
        <taxon>Actinomycetes</taxon>
        <taxon>Micromonosporales</taxon>
        <taxon>Micromonosporaceae</taxon>
        <taxon>Asanoa</taxon>
    </lineage>
</organism>
<keyword evidence="2" id="KW-1185">Reference proteome</keyword>